<dbReference type="Gene3D" id="1.10.287.950">
    <property type="entry name" value="Methyl-accepting chemotaxis protein"/>
    <property type="match status" value="1"/>
</dbReference>
<keyword evidence="2" id="KW-0812">Transmembrane</keyword>
<evidence type="ECO:0000256" key="1">
    <source>
        <dbReference type="ARBA" id="ARBA00004141"/>
    </source>
</evidence>
<feature type="region of interest" description="Disordered" evidence="6">
    <location>
        <begin position="1"/>
        <end position="22"/>
    </location>
</feature>
<comment type="caution">
    <text evidence="8">The sequence shown here is derived from an EMBL/GenBank/DDBJ whole genome shotgun (WGS) entry which is preliminary data.</text>
</comment>
<evidence type="ECO:0000256" key="2">
    <source>
        <dbReference type="ARBA" id="ARBA00022692"/>
    </source>
</evidence>
<dbReference type="PRINTS" id="PR00260">
    <property type="entry name" value="CHEMTRNSDUCR"/>
</dbReference>
<keyword evidence="9" id="KW-1185">Reference proteome</keyword>
<keyword evidence="4" id="KW-0472">Membrane</keyword>
<sequence length="244" mass="26120">MALDMGAVPSRPLTGYPAPDSSRINQTSSLTDLVNLAGRQRMLSQRIGLTLMLGLSAPEDRQWQVALGDTVDQFARSHDLIVSGRTAPDQDVRALPALNAYLHAGDPSPERSIRTFIRKSTDLCGALDAGTRVETAEVVIFAAEIAGPVLSCVVGLTVALEQDIHALEAAQARQSTQDRARVMKAAGRIAGAAEVARMISFNARISAARAGEFGREFTALTQEIKTISDDIQSASKDILTYMRG</sequence>
<evidence type="ECO:0000313" key="9">
    <source>
        <dbReference type="Proteomes" id="UP001214854"/>
    </source>
</evidence>
<evidence type="ECO:0000259" key="7">
    <source>
        <dbReference type="PROSITE" id="PS50111"/>
    </source>
</evidence>
<evidence type="ECO:0000256" key="4">
    <source>
        <dbReference type="ARBA" id="ARBA00023136"/>
    </source>
</evidence>
<evidence type="ECO:0000256" key="6">
    <source>
        <dbReference type="SAM" id="MobiDB-lite"/>
    </source>
</evidence>
<evidence type="ECO:0000256" key="3">
    <source>
        <dbReference type="ARBA" id="ARBA00022989"/>
    </source>
</evidence>
<comment type="subcellular location">
    <subcellularLocation>
        <location evidence="1">Membrane</location>
        <topology evidence="1">Multi-pass membrane protein</topology>
    </subcellularLocation>
</comment>
<keyword evidence="5" id="KW-0807">Transducer</keyword>
<dbReference type="EMBL" id="JAQQKX010000029">
    <property type="protein sequence ID" value="MDC7685302.1"/>
    <property type="molecule type" value="Genomic_DNA"/>
</dbReference>
<organism evidence="8 9">
    <name type="scientific">Asticcacaulis aquaticus</name>
    <dbReference type="NCBI Taxonomy" id="2984212"/>
    <lineage>
        <taxon>Bacteria</taxon>
        <taxon>Pseudomonadati</taxon>
        <taxon>Pseudomonadota</taxon>
        <taxon>Alphaproteobacteria</taxon>
        <taxon>Caulobacterales</taxon>
        <taxon>Caulobacteraceae</taxon>
        <taxon>Asticcacaulis</taxon>
    </lineage>
</organism>
<keyword evidence="3" id="KW-1133">Transmembrane helix</keyword>
<evidence type="ECO:0000256" key="5">
    <source>
        <dbReference type="PROSITE-ProRule" id="PRU00284"/>
    </source>
</evidence>
<dbReference type="InterPro" id="IPR004089">
    <property type="entry name" value="MCPsignal_dom"/>
</dbReference>
<proteinExistence type="predicted"/>
<protein>
    <submittedName>
        <fullName evidence="8">Type IV pili methyl-accepting chemotaxis transducer N-terminal domain-containing protein</fullName>
    </submittedName>
</protein>
<dbReference type="Proteomes" id="UP001214854">
    <property type="component" value="Unassembled WGS sequence"/>
</dbReference>
<dbReference type="Pfam" id="PF13675">
    <property type="entry name" value="PilJ"/>
    <property type="match status" value="1"/>
</dbReference>
<dbReference type="PROSITE" id="PS50111">
    <property type="entry name" value="CHEMOTAXIS_TRANSDUC_2"/>
    <property type="match status" value="1"/>
</dbReference>
<dbReference type="RefSeq" id="WP_272749803.1">
    <property type="nucleotide sequence ID" value="NZ_JAQQKX010000029.1"/>
</dbReference>
<dbReference type="SUPFAM" id="SSF58104">
    <property type="entry name" value="Methyl-accepting chemotaxis protein (MCP) signaling domain"/>
    <property type="match status" value="1"/>
</dbReference>
<feature type="domain" description="Methyl-accepting transducer" evidence="7">
    <location>
        <begin position="181"/>
        <end position="244"/>
    </location>
</feature>
<evidence type="ECO:0000313" key="8">
    <source>
        <dbReference type="EMBL" id="MDC7685302.1"/>
    </source>
</evidence>
<accession>A0ABT5HYZ6</accession>
<dbReference type="InterPro" id="IPR004090">
    <property type="entry name" value="Chemotax_Me-accpt_rcpt"/>
</dbReference>
<reference evidence="8 9" key="1">
    <citation type="submission" date="2023-01" db="EMBL/GenBank/DDBJ databases">
        <title>Novel species of the genus Asticcacaulis isolated from rivers.</title>
        <authorList>
            <person name="Lu H."/>
        </authorList>
    </citation>
    <scope>NUCLEOTIDE SEQUENCE [LARGE SCALE GENOMIC DNA]</scope>
    <source>
        <strain evidence="8 9">BYS171W</strain>
    </source>
</reference>
<gene>
    <name evidence="8" type="ORF">PQU92_18615</name>
</gene>
<dbReference type="InterPro" id="IPR029095">
    <property type="entry name" value="NarX-like_N"/>
</dbReference>
<name>A0ABT5HYZ6_9CAUL</name>